<gene>
    <name evidence="2" type="ORF">MOZ60_07685</name>
</gene>
<dbReference type="PANTHER" id="PTHR39966">
    <property type="entry name" value="BLL2471 PROTEIN-RELATED"/>
    <property type="match status" value="1"/>
</dbReference>
<dbReference type="InterPro" id="IPR038062">
    <property type="entry name" value="ScdA-like_N_sf"/>
</dbReference>
<evidence type="ECO:0000259" key="1">
    <source>
        <dbReference type="Pfam" id="PF08984"/>
    </source>
</evidence>
<dbReference type="Gene3D" id="1.10.3910.10">
    <property type="entry name" value="SP0561-like"/>
    <property type="match status" value="1"/>
</dbReference>
<feature type="domain" description="DUF1858" evidence="1">
    <location>
        <begin position="5"/>
        <end position="49"/>
    </location>
</feature>
<name>A0AB35U3A9_9FIRM</name>
<proteinExistence type="predicted"/>
<organism evidence="2 3">
    <name type="scientific">Grylomicrobium aquisgranensis</name>
    <dbReference type="NCBI Taxonomy" id="2926318"/>
    <lineage>
        <taxon>Bacteria</taxon>
        <taxon>Bacillati</taxon>
        <taxon>Bacillota</taxon>
        <taxon>Erysipelotrichia</taxon>
        <taxon>Erysipelotrichales</taxon>
        <taxon>Erysipelotrichaceae</taxon>
        <taxon>Grylomicrobium</taxon>
    </lineage>
</organism>
<evidence type="ECO:0000313" key="3">
    <source>
        <dbReference type="Proteomes" id="UP001286174"/>
    </source>
</evidence>
<dbReference type="SUPFAM" id="SSF140683">
    <property type="entry name" value="SP0561-like"/>
    <property type="match status" value="1"/>
</dbReference>
<dbReference type="EMBL" id="JALBUR010000018">
    <property type="protein sequence ID" value="MDX8419975.1"/>
    <property type="molecule type" value="Genomic_DNA"/>
</dbReference>
<evidence type="ECO:0000313" key="2">
    <source>
        <dbReference type="EMBL" id="MDX8419975.1"/>
    </source>
</evidence>
<dbReference type="AlphaFoldDB" id="A0AB35U3A9"/>
<protein>
    <submittedName>
        <fullName evidence="2">PAS domain-containing protein</fullName>
    </submittedName>
</protein>
<reference evidence="2 3" key="1">
    <citation type="submission" date="2022-03" db="EMBL/GenBank/DDBJ databases">
        <title>Novel taxa within the pig intestine.</title>
        <authorList>
            <person name="Wylensek D."/>
            <person name="Bishof K."/>
            <person name="Afrizal A."/>
            <person name="Clavel T."/>
        </authorList>
    </citation>
    <scope>NUCLEOTIDE SEQUENCE [LARGE SCALE GENOMIC DNA]</scope>
    <source>
        <strain evidence="2 3">CLA-KB-P133</strain>
    </source>
</reference>
<dbReference type="Gene3D" id="3.30.450.20">
    <property type="entry name" value="PAS domain"/>
    <property type="match status" value="1"/>
</dbReference>
<dbReference type="Pfam" id="PF13596">
    <property type="entry name" value="PAS_10"/>
    <property type="match status" value="1"/>
</dbReference>
<sequence length="412" mass="47417">MTNTIDADQPLWEVLDIYPQLKKILKEAGFKEAENPYKLKIAAKSASLAYLMARNHVSYEQMDAILKENGLALTGQQEEETADASQSERPLLYQSFDQAQTEIQVEHQDPSSMEDGHPLQTLQKENECLRNHLQKIRADLNDGKEPSAALLPLKPLPKLYSFIEEVIMPMLYRYGFYEYTDELWKQEEDARHTMSRIVHNLMRPGSDVPGETSELLDKIEEIADQQDNALYPLALDHFTQDEWVQIYLDLKREESAFLPSVPVWHTGEELASVFQRPQGIDAATGTIRLERGTLTYPQLKAILDKLPVDLTFIDENDMNRYFLDNGRIFMRPSTALDRPVKDCHPPRVQIALANLLKDFKSGKRDHMEIWSEHPFPVHVHYLALHDDNGRYIGALEIVQKCDEIASHFCKTK</sequence>
<dbReference type="InterPro" id="IPR015077">
    <property type="entry name" value="DUF1858"/>
</dbReference>
<dbReference type="GO" id="GO:0005886">
    <property type="term" value="C:plasma membrane"/>
    <property type="evidence" value="ECO:0007669"/>
    <property type="project" value="TreeGrafter"/>
</dbReference>
<dbReference type="RefSeq" id="WP_370596221.1">
    <property type="nucleotide sequence ID" value="NZ_JALBUR010000018.1"/>
</dbReference>
<dbReference type="Pfam" id="PF08984">
    <property type="entry name" value="DUF1858"/>
    <property type="match status" value="1"/>
</dbReference>
<accession>A0AB35U3A9</accession>
<keyword evidence="3" id="KW-1185">Reference proteome</keyword>
<dbReference type="Proteomes" id="UP001286174">
    <property type="component" value="Unassembled WGS sequence"/>
</dbReference>
<comment type="caution">
    <text evidence="2">The sequence shown here is derived from an EMBL/GenBank/DDBJ whole genome shotgun (WGS) entry which is preliminary data.</text>
</comment>
<dbReference type="PANTHER" id="PTHR39966:SF3">
    <property type="entry name" value="DUF438 DOMAIN-CONTAINING PROTEIN"/>
    <property type="match status" value="1"/>
</dbReference>